<dbReference type="GO" id="GO:0008270">
    <property type="term" value="F:zinc ion binding"/>
    <property type="evidence" value="ECO:0007669"/>
    <property type="project" value="UniProtKB-KW"/>
</dbReference>
<dbReference type="PANTHER" id="PTHR24379">
    <property type="entry name" value="KRAB AND ZINC FINGER DOMAIN-CONTAINING"/>
    <property type="match status" value="1"/>
</dbReference>
<dbReference type="PROSITE" id="PS50157">
    <property type="entry name" value="ZINC_FINGER_C2H2_2"/>
    <property type="match status" value="5"/>
</dbReference>
<keyword evidence="1" id="KW-0479">Metal-binding</keyword>
<feature type="compositionally biased region" description="Polar residues" evidence="6">
    <location>
        <begin position="584"/>
        <end position="596"/>
    </location>
</feature>
<evidence type="ECO:0000256" key="6">
    <source>
        <dbReference type="SAM" id="MobiDB-lite"/>
    </source>
</evidence>
<dbReference type="InterPro" id="IPR013087">
    <property type="entry name" value="Znf_C2H2_type"/>
</dbReference>
<feature type="domain" description="C2H2-type" evidence="7">
    <location>
        <begin position="476"/>
        <end position="503"/>
    </location>
</feature>
<protein>
    <submittedName>
        <fullName evidence="8">Zinc finger protein</fullName>
    </submittedName>
</protein>
<feature type="compositionally biased region" description="Polar residues" evidence="6">
    <location>
        <begin position="623"/>
        <end position="636"/>
    </location>
</feature>
<evidence type="ECO:0000256" key="1">
    <source>
        <dbReference type="ARBA" id="ARBA00022723"/>
    </source>
</evidence>
<dbReference type="PANTHER" id="PTHR24379:SF121">
    <property type="entry name" value="C2H2-TYPE DOMAIN-CONTAINING PROTEIN"/>
    <property type="match status" value="1"/>
</dbReference>
<keyword evidence="4" id="KW-0862">Zinc</keyword>
<dbReference type="Pfam" id="PF00096">
    <property type="entry name" value="zf-C2H2"/>
    <property type="match status" value="1"/>
</dbReference>
<name>A0A9Q0N3Z7_9DIPT</name>
<evidence type="ECO:0000256" key="5">
    <source>
        <dbReference type="PROSITE-ProRule" id="PRU00042"/>
    </source>
</evidence>
<feature type="region of interest" description="Disordered" evidence="6">
    <location>
        <begin position="584"/>
        <end position="661"/>
    </location>
</feature>
<comment type="caution">
    <text evidence="8">The sequence shown here is derived from an EMBL/GenBank/DDBJ whole genome shotgun (WGS) entry which is preliminary data.</text>
</comment>
<sequence length="889" mass="99548">MKKAVQPIIRKVYGQTSPQDTQQMNTVRKINSLLSSGAVSVTGPTQSRLFKQKVQPVTVKQECYICDEVCGANGIPLTEALTTVTHTKIPNKIGRVVGDEFMVIISVDDLVCKRCLALFNQMDRLEHDLERVRGNILNFINKKYKLTDNDNKTTLSSQPPTKLQRLNASGPQMTYSRKTSNGEDDEVTLTRKVATMPTLQAFQKDSNEFFDSNEKQNAIQTSMGTQIRQHTTITPVQAKKTQMVATKMYKCVSCDFKTCDLKEFTPHYDVCKAKNSGFRCKICKKLCVNSNALKAHMDEKHSKEFVCSICCINYINEVSLKKHMETNHPDVKAIETAATPIGISQLLSCNQCNFKTNDKQGFDEHVKKHNKVKPFKCRICAMRFETRDLAAVHAKTHQPDYFKCGKCSVSFPQRDLLVKHFETHKQSTQIQNVQQVQQTQQPSQQDLTTQKLLQETIDEALRGDASGEMDPKIDFFSCNTCSLTFIQENYYNQHMETHKREEAKKSVPTTNSQSLIRQEVRNTNATILHTQTNSISDADIESMFEKMHSDKVETEGNSNSSEMVITSQQNSVGGISFSITIPQQEDGSQQNSQEGSNDSKNDDEANRMGIDMPNLDHADDQAQLRQSLEQQEQHSGPVSMPSLDDDGDDSSHPSNTEQIPMDLDDMQNAAESGQIKFIMNEDGQILQLDNHIITTDADGNQILVQGTDSEQIQQLLQSVGVLQAGEGDGETYQMIQGENNQMIIVQGEGNEAQIIDASMLNEDGHLVIQHNENDELPEGMHIVNEDGVQVPVSIAFASQQQHEQMDEDGAVDQQQQMEEHDADEHKGNFMQTNAEEEVHETTEQNNTTANAPVAMKTEVSSPTHPVSSTTGEGFFTMEDLLQPEQKQSA</sequence>
<organism evidence="8 9">
    <name type="scientific">Pseudolycoriella hygida</name>
    <dbReference type="NCBI Taxonomy" id="35572"/>
    <lineage>
        <taxon>Eukaryota</taxon>
        <taxon>Metazoa</taxon>
        <taxon>Ecdysozoa</taxon>
        <taxon>Arthropoda</taxon>
        <taxon>Hexapoda</taxon>
        <taxon>Insecta</taxon>
        <taxon>Pterygota</taxon>
        <taxon>Neoptera</taxon>
        <taxon>Endopterygota</taxon>
        <taxon>Diptera</taxon>
        <taxon>Nematocera</taxon>
        <taxon>Sciaroidea</taxon>
        <taxon>Sciaridae</taxon>
        <taxon>Pseudolycoriella</taxon>
    </lineage>
</organism>
<feature type="compositionally biased region" description="Basic and acidic residues" evidence="6">
    <location>
        <begin position="817"/>
        <end position="827"/>
    </location>
</feature>
<feature type="domain" description="C2H2-type" evidence="7">
    <location>
        <begin position="278"/>
        <end position="306"/>
    </location>
</feature>
<proteinExistence type="predicted"/>
<feature type="domain" description="C2H2-type" evidence="7">
    <location>
        <begin position="347"/>
        <end position="374"/>
    </location>
</feature>
<keyword evidence="2" id="KW-0677">Repeat</keyword>
<feature type="region of interest" description="Disordered" evidence="6">
    <location>
        <begin position="149"/>
        <end position="184"/>
    </location>
</feature>
<keyword evidence="3 5" id="KW-0863">Zinc-finger</keyword>
<dbReference type="EMBL" id="WJQU01000002">
    <property type="protein sequence ID" value="KAJ6643006.1"/>
    <property type="molecule type" value="Genomic_DNA"/>
</dbReference>
<dbReference type="AlphaFoldDB" id="A0A9Q0N3Z7"/>
<feature type="domain" description="C2H2-type" evidence="7">
    <location>
        <begin position="375"/>
        <end position="402"/>
    </location>
</feature>
<evidence type="ECO:0000313" key="9">
    <source>
        <dbReference type="Proteomes" id="UP001151699"/>
    </source>
</evidence>
<dbReference type="InterPro" id="IPR036236">
    <property type="entry name" value="Znf_C2H2_sf"/>
</dbReference>
<evidence type="ECO:0000259" key="7">
    <source>
        <dbReference type="PROSITE" id="PS50157"/>
    </source>
</evidence>
<evidence type="ECO:0000256" key="2">
    <source>
        <dbReference type="ARBA" id="ARBA00022737"/>
    </source>
</evidence>
<accession>A0A9Q0N3Z7</accession>
<keyword evidence="9" id="KW-1185">Reference proteome</keyword>
<reference evidence="8" key="1">
    <citation type="submission" date="2022-07" db="EMBL/GenBank/DDBJ databases">
        <authorList>
            <person name="Trinca V."/>
            <person name="Uliana J.V.C."/>
            <person name="Torres T.T."/>
            <person name="Ward R.J."/>
            <person name="Monesi N."/>
        </authorList>
    </citation>
    <scope>NUCLEOTIDE SEQUENCE</scope>
    <source>
        <strain evidence="8">HSMRA1968</strain>
        <tissue evidence="8">Whole embryos</tissue>
    </source>
</reference>
<dbReference type="Gene3D" id="3.30.160.60">
    <property type="entry name" value="Classic Zinc Finger"/>
    <property type="match status" value="3"/>
</dbReference>
<dbReference type="PROSITE" id="PS00028">
    <property type="entry name" value="ZINC_FINGER_C2H2_1"/>
    <property type="match status" value="5"/>
</dbReference>
<gene>
    <name evidence="8" type="primary">Znf8</name>
    <name evidence="8" type="ORF">Bhyg_07962</name>
</gene>
<feature type="region of interest" description="Disordered" evidence="6">
    <location>
        <begin position="798"/>
        <end position="889"/>
    </location>
</feature>
<evidence type="ECO:0000256" key="4">
    <source>
        <dbReference type="ARBA" id="ARBA00022833"/>
    </source>
</evidence>
<dbReference type="SMART" id="SM00355">
    <property type="entry name" value="ZnF_C2H2"/>
    <property type="match status" value="6"/>
</dbReference>
<dbReference type="Proteomes" id="UP001151699">
    <property type="component" value="Chromosome B"/>
</dbReference>
<dbReference type="SUPFAM" id="SSF57667">
    <property type="entry name" value="beta-beta-alpha zinc fingers"/>
    <property type="match status" value="2"/>
</dbReference>
<feature type="compositionally biased region" description="Low complexity" evidence="6">
    <location>
        <begin position="843"/>
        <end position="870"/>
    </location>
</feature>
<feature type="compositionally biased region" description="Polar residues" evidence="6">
    <location>
        <begin position="152"/>
        <end position="179"/>
    </location>
</feature>
<evidence type="ECO:0000256" key="3">
    <source>
        <dbReference type="ARBA" id="ARBA00022771"/>
    </source>
</evidence>
<feature type="compositionally biased region" description="Basic and acidic residues" evidence="6">
    <location>
        <begin position="597"/>
        <end position="606"/>
    </location>
</feature>
<feature type="domain" description="C2H2-type" evidence="7">
    <location>
        <begin position="402"/>
        <end position="429"/>
    </location>
</feature>
<dbReference type="OrthoDB" id="8184392at2759"/>
<evidence type="ECO:0000313" key="8">
    <source>
        <dbReference type="EMBL" id="KAJ6643006.1"/>
    </source>
</evidence>